<dbReference type="EMBL" id="FNYY01000017">
    <property type="protein sequence ID" value="SEK00162.1"/>
    <property type="molecule type" value="Genomic_DNA"/>
</dbReference>
<feature type="chain" id="PRO_5037722145" evidence="1">
    <location>
        <begin position="24"/>
        <end position="105"/>
    </location>
</feature>
<evidence type="ECO:0000256" key="1">
    <source>
        <dbReference type="SAM" id="SignalP"/>
    </source>
</evidence>
<feature type="signal peptide" evidence="1">
    <location>
        <begin position="1"/>
        <end position="23"/>
    </location>
</feature>
<keyword evidence="1" id="KW-0732">Signal</keyword>
<comment type="caution">
    <text evidence="2">The sequence shown here is derived from an EMBL/GenBank/DDBJ whole genome shotgun (WGS) entry which is preliminary data.</text>
</comment>
<gene>
    <name evidence="2" type="ORF">SAMN04487940_11777</name>
</gene>
<evidence type="ECO:0000313" key="2">
    <source>
        <dbReference type="EMBL" id="SEK00162.1"/>
    </source>
</evidence>
<evidence type="ECO:0000313" key="3">
    <source>
        <dbReference type="Proteomes" id="UP000182932"/>
    </source>
</evidence>
<dbReference type="AlphaFoldDB" id="A0A975WDD1"/>
<name>A0A975WDD1_9RHOB</name>
<keyword evidence="3" id="KW-1185">Reference proteome</keyword>
<dbReference type="Proteomes" id="UP000182932">
    <property type="component" value="Unassembled WGS sequence"/>
</dbReference>
<accession>A0A975WDD1</accession>
<dbReference type="RefSeq" id="WP_074838218.1">
    <property type="nucleotide sequence ID" value="NZ_FNYY01000017.1"/>
</dbReference>
<dbReference type="GeneID" id="80820106"/>
<sequence>MWKRLISLSLTFGLAALGPPASAQMTCGSRETIRGTLETVYQESLVGRGLQSSTRMVEVWRASEQGNWTILVVTPEGLTCIVASGVAWSDATPKPLGVESQYRPG</sequence>
<reference evidence="2 3" key="1">
    <citation type="submission" date="2016-10" db="EMBL/GenBank/DDBJ databases">
        <authorList>
            <person name="Varghese N."/>
            <person name="Submissions S."/>
        </authorList>
    </citation>
    <scope>NUCLEOTIDE SEQUENCE [LARGE SCALE GENOMIC DNA]</scope>
    <source>
        <strain evidence="2 3">FF3</strain>
    </source>
</reference>
<organism evidence="2 3">
    <name type="scientific">Marinovum algicola</name>
    <dbReference type="NCBI Taxonomy" id="42444"/>
    <lineage>
        <taxon>Bacteria</taxon>
        <taxon>Pseudomonadati</taxon>
        <taxon>Pseudomonadota</taxon>
        <taxon>Alphaproteobacteria</taxon>
        <taxon>Rhodobacterales</taxon>
        <taxon>Roseobacteraceae</taxon>
        <taxon>Marinovum</taxon>
    </lineage>
</organism>
<proteinExistence type="predicted"/>
<protein>
    <submittedName>
        <fullName evidence="2">Uncharacterized protein</fullName>
    </submittedName>
</protein>